<dbReference type="OrthoDB" id="235534at2157"/>
<feature type="domain" description="2Fe-2S ferredoxin-type" evidence="11">
    <location>
        <begin position="197"/>
        <end position="288"/>
    </location>
</feature>
<dbReference type="PANTHER" id="PTHR43112:SF3">
    <property type="entry name" value="FERREDOXIN-2, CHLOROPLASTIC"/>
    <property type="match status" value="1"/>
</dbReference>
<feature type="compositionally biased region" description="Acidic residues" evidence="9">
    <location>
        <begin position="66"/>
        <end position="78"/>
    </location>
</feature>
<dbReference type="EMBL" id="CP025066">
    <property type="protein sequence ID" value="AUX09719.1"/>
    <property type="molecule type" value="Genomic_DNA"/>
</dbReference>
<dbReference type="Gene3D" id="3.10.20.30">
    <property type="match status" value="2"/>
</dbReference>
<feature type="compositionally biased region" description="Basic and acidic residues" evidence="9">
    <location>
        <begin position="1"/>
        <end position="10"/>
    </location>
</feature>
<protein>
    <submittedName>
        <fullName evidence="12">Ferredoxin</fullName>
    </submittedName>
</protein>
<dbReference type="Pfam" id="PF00111">
    <property type="entry name" value="Fer2"/>
    <property type="match status" value="2"/>
</dbReference>
<gene>
    <name evidence="12" type="primary">fdx6</name>
    <name evidence="12" type="ORF">AArcSl_2094</name>
</gene>
<dbReference type="GO" id="GO:0046872">
    <property type="term" value="F:metal ion binding"/>
    <property type="evidence" value="ECO:0007669"/>
    <property type="project" value="UniProtKB-KW"/>
</dbReference>
<feature type="domain" description="2Fe-2S ferredoxin-type" evidence="11">
    <location>
        <begin position="82"/>
        <end position="175"/>
    </location>
</feature>
<evidence type="ECO:0000256" key="4">
    <source>
        <dbReference type="ARBA" id="ARBA00022723"/>
    </source>
</evidence>
<dbReference type="CDD" id="cd00207">
    <property type="entry name" value="fer2"/>
    <property type="match status" value="2"/>
</dbReference>
<dbReference type="InterPro" id="IPR001041">
    <property type="entry name" value="2Fe-2S_ferredoxin-type"/>
</dbReference>
<keyword evidence="2" id="KW-0813">Transport</keyword>
<dbReference type="Proteomes" id="UP000263012">
    <property type="component" value="Chromosome"/>
</dbReference>
<evidence type="ECO:0000313" key="12">
    <source>
        <dbReference type="EMBL" id="AUX09719.1"/>
    </source>
</evidence>
<dbReference type="InterPro" id="IPR036010">
    <property type="entry name" value="2Fe-2S_ferredoxin-like_sf"/>
</dbReference>
<comment type="similarity">
    <text evidence="1">Belongs to the 2Fe2S plant-type ferredoxin family.</text>
</comment>
<reference evidence="13" key="1">
    <citation type="submission" date="2017-11" db="EMBL/GenBank/DDBJ databases">
        <title>Phenotypic and genomic properties of facultatively anaerobic sulfur-reducing natronoarchaea from hypersaline soda lakes.</title>
        <authorList>
            <person name="Sorokin D.Y."/>
            <person name="Kublanov I.V."/>
            <person name="Roman P."/>
            <person name="Sinninghe Damste J.S."/>
            <person name="Golyshin P.N."/>
            <person name="Rojo D."/>
            <person name="Ciordia S."/>
            <person name="Mena M.D.C."/>
            <person name="Ferrer M."/>
            <person name="Messina E."/>
            <person name="Smedile F."/>
            <person name="La Spada G."/>
            <person name="La Cono V."/>
            <person name="Yakimov M.M."/>
        </authorList>
    </citation>
    <scope>NUCLEOTIDE SEQUENCE [LARGE SCALE GENOMIC DNA]</scope>
    <source>
        <strain evidence="13">AArc-Sl</strain>
    </source>
</reference>
<evidence type="ECO:0000256" key="3">
    <source>
        <dbReference type="ARBA" id="ARBA00022714"/>
    </source>
</evidence>
<keyword evidence="10" id="KW-0812">Transmembrane</keyword>
<dbReference type="InterPro" id="IPR012675">
    <property type="entry name" value="Beta-grasp_dom_sf"/>
</dbReference>
<sequence>MDRKHSEYSRSEQCSGDGCENAGPCDRRPSETRRRNLLGVVATGGSIALAGCVGLFPEPEGQTVPEPDDDERENDDADPGPFDIEYLVQEASIEVARDENLLEAGEEQGWELPYQCRSGFCGECLAQVDGDGHELVEMTNNDYDPLDDDAISDGYVLTCTGQPRADFALETGMAGALAEDADEEDEADDETDDVETHAVEYAKQGETIDVPETENLLEAGEEQGWDLPYQCRVGVCGQCSARVDGDGHELVEMTDNEVLSDDEIEDGYVLTCTGQPRAEFSIETDESP</sequence>
<keyword evidence="7" id="KW-0411">Iron-sulfur</keyword>
<evidence type="ECO:0000256" key="6">
    <source>
        <dbReference type="ARBA" id="ARBA00023004"/>
    </source>
</evidence>
<keyword evidence="4" id="KW-0479">Metal-binding</keyword>
<keyword evidence="13" id="KW-1185">Reference proteome</keyword>
<organism evidence="12 13">
    <name type="scientific">Halalkaliarchaeum desulfuricum</name>
    <dbReference type="NCBI Taxonomy" id="2055893"/>
    <lineage>
        <taxon>Archaea</taxon>
        <taxon>Methanobacteriati</taxon>
        <taxon>Methanobacteriota</taxon>
        <taxon>Stenosarchaea group</taxon>
        <taxon>Halobacteria</taxon>
        <taxon>Halobacteriales</taxon>
        <taxon>Haloferacaceae</taxon>
        <taxon>Halalkaliarchaeum</taxon>
    </lineage>
</organism>
<keyword evidence="6" id="KW-0408">Iron</keyword>
<evidence type="ECO:0000256" key="5">
    <source>
        <dbReference type="ARBA" id="ARBA00022982"/>
    </source>
</evidence>
<feature type="transmembrane region" description="Helical" evidence="10">
    <location>
        <begin position="37"/>
        <end position="56"/>
    </location>
</feature>
<evidence type="ECO:0000256" key="2">
    <source>
        <dbReference type="ARBA" id="ARBA00022448"/>
    </source>
</evidence>
<evidence type="ECO:0000256" key="10">
    <source>
        <dbReference type="SAM" id="Phobius"/>
    </source>
</evidence>
<evidence type="ECO:0000259" key="11">
    <source>
        <dbReference type="PROSITE" id="PS51085"/>
    </source>
</evidence>
<evidence type="ECO:0000313" key="13">
    <source>
        <dbReference type="Proteomes" id="UP000263012"/>
    </source>
</evidence>
<comment type="cofactor">
    <cofactor evidence="8">
        <name>[2Fe-2S] cluster</name>
        <dbReference type="ChEBI" id="CHEBI:190135"/>
    </cofactor>
</comment>
<dbReference type="RefSeq" id="WP_161945937.1">
    <property type="nucleotide sequence ID" value="NZ_CP025066.1"/>
</dbReference>
<accession>A0A343TKU7</accession>
<name>A0A343TKU7_9EURY</name>
<dbReference type="PROSITE" id="PS51085">
    <property type="entry name" value="2FE2S_FER_2"/>
    <property type="match status" value="2"/>
</dbReference>
<feature type="region of interest" description="Disordered" evidence="9">
    <location>
        <begin position="55"/>
        <end position="82"/>
    </location>
</feature>
<evidence type="ECO:0000256" key="7">
    <source>
        <dbReference type="ARBA" id="ARBA00023014"/>
    </source>
</evidence>
<dbReference type="KEGG" id="hdf:AArcSl_2094"/>
<dbReference type="PANTHER" id="PTHR43112">
    <property type="entry name" value="FERREDOXIN"/>
    <property type="match status" value="1"/>
</dbReference>
<evidence type="ECO:0000256" key="9">
    <source>
        <dbReference type="SAM" id="MobiDB-lite"/>
    </source>
</evidence>
<dbReference type="SUPFAM" id="SSF54292">
    <property type="entry name" value="2Fe-2S ferredoxin-like"/>
    <property type="match status" value="2"/>
</dbReference>
<evidence type="ECO:0000256" key="8">
    <source>
        <dbReference type="ARBA" id="ARBA00034078"/>
    </source>
</evidence>
<proteinExistence type="inferred from homology"/>
<evidence type="ECO:0000256" key="1">
    <source>
        <dbReference type="ARBA" id="ARBA00007874"/>
    </source>
</evidence>
<dbReference type="GeneID" id="37878445"/>
<keyword evidence="3" id="KW-0001">2Fe-2S</keyword>
<keyword evidence="10" id="KW-0472">Membrane</keyword>
<dbReference type="PROSITE" id="PS00197">
    <property type="entry name" value="2FE2S_FER_1"/>
    <property type="match status" value="1"/>
</dbReference>
<dbReference type="InterPro" id="IPR006058">
    <property type="entry name" value="2Fe2S_fd_BS"/>
</dbReference>
<keyword evidence="10" id="KW-1133">Transmembrane helix</keyword>
<feature type="region of interest" description="Disordered" evidence="9">
    <location>
        <begin position="1"/>
        <end position="30"/>
    </location>
</feature>
<dbReference type="AlphaFoldDB" id="A0A343TKU7"/>
<dbReference type="GO" id="GO:0051537">
    <property type="term" value="F:2 iron, 2 sulfur cluster binding"/>
    <property type="evidence" value="ECO:0007669"/>
    <property type="project" value="UniProtKB-KW"/>
</dbReference>
<keyword evidence="5" id="KW-0249">Electron transport</keyword>